<organism evidence="2 3">
    <name type="scientific">Phreatobacter oligotrophus</name>
    <dbReference type="NCBI Taxonomy" id="1122261"/>
    <lineage>
        <taxon>Bacteria</taxon>
        <taxon>Pseudomonadati</taxon>
        <taxon>Pseudomonadota</taxon>
        <taxon>Alphaproteobacteria</taxon>
        <taxon>Hyphomicrobiales</taxon>
        <taxon>Phreatobacteraceae</taxon>
        <taxon>Phreatobacter</taxon>
    </lineage>
</organism>
<feature type="region of interest" description="Disordered" evidence="1">
    <location>
        <begin position="16"/>
        <end position="58"/>
    </location>
</feature>
<sequence length="443" mass="48828">MSFGLGIGSFVQGLRSGMEAREAADDRRERRLDRQEARDARAQERANTEELAAIGRQANDEIAAGGNREEVEARYWRQIQDGYARQGQPEKARQFQQWVQSDEARRGIAHFQNGMVMFEMARKPDGSYDPQLMARGLQQLERAQAITAYGGDRQFRFRPIVEGEGENERTIGYRMQFQGEDGKTIERDVAPGDIPRAAAMFFNPQAAFEDRRKQDEARAKQQETQRSTERSEWQAAEEQVRKEYEERRTDVTRRDTTPMRPWADLDQGERDQLVQNRAQSRVPPTQRSASPGLAGAGAAPRARVAFDNVTGQAAGPPAGPSAQDVATREAAYGGSPRPAPRPIAPSVPAPAPGPGSTAASPVAEAMRPGPVTREEEQRDAIRAGAERAIAAGESPDNVARGLERAGIPVDAWPESLRAGIMRRQQISPPNARAPGLQIYGAPR</sequence>
<keyword evidence="3" id="KW-1185">Reference proteome</keyword>
<dbReference type="AlphaFoldDB" id="A0A2T4ZIV5"/>
<feature type="region of interest" description="Disordered" evidence="1">
    <location>
        <begin position="208"/>
        <end position="383"/>
    </location>
</feature>
<protein>
    <submittedName>
        <fullName evidence="2">Uncharacterized protein</fullName>
    </submittedName>
</protein>
<evidence type="ECO:0000313" key="3">
    <source>
        <dbReference type="Proteomes" id="UP000241808"/>
    </source>
</evidence>
<feature type="compositionally biased region" description="Basic and acidic residues" evidence="1">
    <location>
        <begin position="208"/>
        <end position="257"/>
    </location>
</feature>
<gene>
    <name evidence="2" type="ORF">C8P69_101586</name>
</gene>
<dbReference type="Proteomes" id="UP000241808">
    <property type="component" value="Unassembled WGS sequence"/>
</dbReference>
<feature type="compositionally biased region" description="Pro residues" evidence="1">
    <location>
        <begin position="337"/>
        <end position="353"/>
    </location>
</feature>
<evidence type="ECO:0000256" key="1">
    <source>
        <dbReference type="SAM" id="MobiDB-lite"/>
    </source>
</evidence>
<feature type="compositionally biased region" description="Low complexity" evidence="1">
    <location>
        <begin position="287"/>
        <end position="316"/>
    </location>
</feature>
<feature type="compositionally biased region" description="Basic and acidic residues" evidence="1">
    <location>
        <begin position="18"/>
        <end position="48"/>
    </location>
</feature>
<accession>A0A2T4ZIV5</accession>
<proteinExistence type="predicted"/>
<feature type="compositionally biased region" description="Basic and acidic residues" evidence="1">
    <location>
        <begin position="372"/>
        <end position="383"/>
    </location>
</feature>
<dbReference type="RefSeq" id="WP_108174348.1">
    <property type="nucleotide sequence ID" value="NZ_PZZL01000001.1"/>
</dbReference>
<feature type="compositionally biased region" description="Low complexity" evidence="1">
    <location>
        <begin position="354"/>
        <end position="363"/>
    </location>
</feature>
<dbReference type="OrthoDB" id="8304440at2"/>
<dbReference type="EMBL" id="PZZL01000001">
    <property type="protein sequence ID" value="PTM61913.1"/>
    <property type="molecule type" value="Genomic_DNA"/>
</dbReference>
<name>A0A2T4ZIV5_9HYPH</name>
<comment type="caution">
    <text evidence="2">The sequence shown here is derived from an EMBL/GenBank/DDBJ whole genome shotgun (WGS) entry which is preliminary data.</text>
</comment>
<evidence type="ECO:0000313" key="2">
    <source>
        <dbReference type="EMBL" id="PTM61913.1"/>
    </source>
</evidence>
<reference evidence="2 3" key="1">
    <citation type="submission" date="2018-04" db="EMBL/GenBank/DDBJ databases">
        <title>Genomic Encyclopedia of Archaeal and Bacterial Type Strains, Phase II (KMG-II): from individual species to whole genera.</title>
        <authorList>
            <person name="Goeker M."/>
        </authorList>
    </citation>
    <scope>NUCLEOTIDE SEQUENCE [LARGE SCALE GENOMIC DNA]</scope>
    <source>
        <strain evidence="2 3">DSM 25521</strain>
    </source>
</reference>
<feature type="region of interest" description="Disordered" evidence="1">
    <location>
        <begin position="423"/>
        <end position="443"/>
    </location>
</feature>
<feature type="compositionally biased region" description="Polar residues" evidence="1">
    <location>
        <begin position="273"/>
        <end position="286"/>
    </location>
</feature>